<proteinExistence type="predicted"/>
<reference evidence="2" key="1">
    <citation type="submission" date="2020-10" db="EMBL/GenBank/DDBJ databases">
        <authorList>
            <person name="Gilroy R."/>
        </authorList>
    </citation>
    <scope>NUCLEOTIDE SEQUENCE</scope>
    <source>
        <strain evidence="2">B1-15692</strain>
    </source>
</reference>
<dbReference type="AlphaFoldDB" id="A0A9D9I710"/>
<evidence type="ECO:0008006" key="4">
    <source>
        <dbReference type="Google" id="ProtNLM"/>
    </source>
</evidence>
<organism evidence="2 3">
    <name type="scientific">Candidatus Cryptobacteroides faecipullorum</name>
    <dbReference type="NCBI Taxonomy" id="2840764"/>
    <lineage>
        <taxon>Bacteria</taxon>
        <taxon>Pseudomonadati</taxon>
        <taxon>Bacteroidota</taxon>
        <taxon>Bacteroidia</taxon>
        <taxon>Bacteroidales</taxon>
        <taxon>Candidatus Cryptobacteroides</taxon>
    </lineage>
</organism>
<gene>
    <name evidence="2" type="ORF">IAB99_05280</name>
</gene>
<comment type="caution">
    <text evidence="2">The sequence shown here is derived from an EMBL/GenBank/DDBJ whole genome shotgun (WGS) entry which is preliminary data.</text>
</comment>
<dbReference type="Proteomes" id="UP000823660">
    <property type="component" value="Unassembled WGS sequence"/>
</dbReference>
<keyword evidence="1" id="KW-0732">Signal</keyword>
<evidence type="ECO:0000313" key="3">
    <source>
        <dbReference type="Proteomes" id="UP000823660"/>
    </source>
</evidence>
<accession>A0A9D9I710</accession>
<protein>
    <recommendedName>
        <fullName evidence="4">Lipoprotein</fullName>
    </recommendedName>
</protein>
<dbReference type="EMBL" id="JADIMH010000030">
    <property type="protein sequence ID" value="MBO8467159.1"/>
    <property type="molecule type" value="Genomic_DNA"/>
</dbReference>
<feature type="signal peptide" evidence="1">
    <location>
        <begin position="1"/>
        <end position="28"/>
    </location>
</feature>
<name>A0A9D9I710_9BACT</name>
<sequence>MTRMIRISLLAVLLSAFLPACSFSRLYAQNVEQVRMKSGSVVEGYISEQLPGRYIEVRSTKATIVVSSDSLKTKQIERIPLDSLSEEWKEWAEAGNKFIDDGGQKKLELVTLEFQGSRYPRVFLLEKGSIIKFLDLDPGKYRFNWGDMHCISKTRRPDNLFSGLKETLVLDDNTEVEGQIIEQYPGKDMKILTDGGEILSFRSDQVKEIRTKQLTDGLDLWSQIQLLDKISVKGEKVPLVGFISSRKSGKELTMLLEDGHSRTIPLSNIVSYAKIPNSEYAAVYDTVLEDGEIRMNGMQAYFCTLEQKGPYLLLGEIVSAQVSTGTEICVEANLEDLSAQCTLVKAHIENVPLKEGKKQETMPIPVISYEDLVTSSLPMDREITPLGNIRLTFNVDEEGDYVLYIKGKEGYIVINVVK</sequence>
<feature type="chain" id="PRO_5039304381" description="Lipoprotein" evidence="1">
    <location>
        <begin position="29"/>
        <end position="418"/>
    </location>
</feature>
<evidence type="ECO:0000256" key="1">
    <source>
        <dbReference type="SAM" id="SignalP"/>
    </source>
</evidence>
<evidence type="ECO:0000313" key="2">
    <source>
        <dbReference type="EMBL" id="MBO8467159.1"/>
    </source>
</evidence>
<reference evidence="2" key="2">
    <citation type="journal article" date="2021" name="PeerJ">
        <title>Extensive microbial diversity within the chicken gut microbiome revealed by metagenomics and culture.</title>
        <authorList>
            <person name="Gilroy R."/>
            <person name="Ravi A."/>
            <person name="Getino M."/>
            <person name="Pursley I."/>
            <person name="Horton D.L."/>
            <person name="Alikhan N.F."/>
            <person name="Baker D."/>
            <person name="Gharbi K."/>
            <person name="Hall N."/>
            <person name="Watson M."/>
            <person name="Adriaenssens E.M."/>
            <person name="Foster-Nyarko E."/>
            <person name="Jarju S."/>
            <person name="Secka A."/>
            <person name="Antonio M."/>
            <person name="Oren A."/>
            <person name="Chaudhuri R.R."/>
            <person name="La Ragione R."/>
            <person name="Hildebrand F."/>
            <person name="Pallen M.J."/>
        </authorList>
    </citation>
    <scope>NUCLEOTIDE SEQUENCE</scope>
    <source>
        <strain evidence="2">B1-15692</strain>
    </source>
</reference>